<dbReference type="Proteomes" id="UP001497516">
    <property type="component" value="Chromosome 5"/>
</dbReference>
<evidence type="ECO:0000313" key="3">
    <source>
        <dbReference type="Proteomes" id="UP001497516"/>
    </source>
</evidence>
<sequence>MKSNLGRGGGSKWCRGRGHWVEAADGERRRGSEDLGRRTRDLGRGVRRRGSAKLGREEDSADEEWRVERRRGVTRGAPAASGCCASCCRRCSLLCWLGSTREEIWERRTQ</sequence>
<protein>
    <submittedName>
        <fullName evidence="2">Uncharacterized protein</fullName>
    </submittedName>
</protein>
<gene>
    <name evidence="2" type="ORF">LTRI10_LOCUS28294</name>
</gene>
<dbReference type="EMBL" id="OZ034818">
    <property type="protein sequence ID" value="CAL1387297.1"/>
    <property type="molecule type" value="Genomic_DNA"/>
</dbReference>
<evidence type="ECO:0000256" key="1">
    <source>
        <dbReference type="SAM" id="MobiDB-lite"/>
    </source>
</evidence>
<dbReference type="AlphaFoldDB" id="A0AAV2ENJ0"/>
<evidence type="ECO:0000313" key="2">
    <source>
        <dbReference type="EMBL" id="CAL1387297.1"/>
    </source>
</evidence>
<organism evidence="2 3">
    <name type="scientific">Linum trigynum</name>
    <dbReference type="NCBI Taxonomy" id="586398"/>
    <lineage>
        <taxon>Eukaryota</taxon>
        <taxon>Viridiplantae</taxon>
        <taxon>Streptophyta</taxon>
        <taxon>Embryophyta</taxon>
        <taxon>Tracheophyta</taxon>
        <taxon>Spermatophyta</taxon>
        <taxon>Magnoliopsida</taxon>
        <taxon>eudicotyledons</taxon>
        <taxon>Gunneridae</taxon>
        <taxon>Pentapetalae</taxon>
        <taxon>rosids</taxon>
        <taxon>fabids</taxon>
        <taxon>Malpighiales</taxon>
        <taxon>Linaceae</taxon>
        <taxon>Linum</taxon>
    </lineage>
</organism>
<feature type="region of interest" description="Disordered" evidence="1">
    <location>
        <begin position="25"/>
        <end position="62"/>
    </location>
</feature>
<name>A0AAV2ENJ0_9ROSI</name>
<reference evidence="2 3" key="1">
    <citation type="submission" date="2024-04" db="EMBL/GenBank/DDBJ databases">
        <authorList>
            <person name="Fracassetti M."/>
        </authorList>
    </citation>
    <scope>NUCLEOTIDE SEQUENCE [LARGE SCALE GENOMIC DNA]</scope>
</reference>
<proteinExistence type="predicted"/>
<feature type="compositionally biased region" description="Basic and acidic residues" evidence="1">
    <location>
        <begin position="25"/>
        <end position="44"/>
    </location>
</feature>
<accession>A0AAV2ENJ0</accession>
<keyword evidence="3" id="KW-1185">Reference proteome</keyword>